<keyword evidence="2" id="KW-0378">Hydrolase</keyword>
<keyword evidence="3" id="KW-1185">Reference proteome</keyword>
<evidence type="ECO:0000313" key="2">
    <source>
        <dbReference type="EMBL" id="WOX05683.1"/>
    </source>
</evidence>
<dbReference type="Gene3D" id="3.40.1080.10">
    <property type="entry name" value="Glutaconate Coenzyme A-transferase"/>
    <property type="match status" value="1"/>
</dbReference>
<dbReference type="RefSeq" id="WP_318954152.1">
    <property type="nucleotide sequence ID" value="NZ_CP137555.1"/>
</dbReference>
<evidence type="ECO:0000259" key="1">
    <source>
        <dbReference type="Pfam" id="PF13336"/>
    </source>
</evidence>
<dbReference type="PANTHER" id="PTHR21432:SF20">
    <property type="entry name" value="ACETYL-COA HYDROLASE"/>
    <property type="match status" value="1"/>
</dbReference>
<dbReference type="Gene3D" id="3.30.750.70">
    <property type="entry name" value="4-hydroxybutyrate coenzyme like domains"/>
    <property type="match status" value="1"/>
</dbReference>
<dbReference type="GO" id="GO:0006083">
    <property type="term" value="P:acetate metabolic process"/>
    <property type="evidence" value="ECO:0007669"/>
    <property type="project" value="InterPro"/>
</dbReference>
<dbReference type="KEGG" id="mpaf:R5R33_00630"/>
<dbReference type="Gene3D" id="3.40.1080.20">
    <property type="entry name" value="Acetyl-CoA hydrolase/transferase C-terminal domain"/>
    <property type="match status" value="1"/>
</dbReference>
<dbReference type="GO" id="GO:0008775">
    <property type="term" value="F:acetate CoA-transferase activity"/>
    <property type="evidence" value="ECO:0007669"/>
    <property type="project" value="InterPro"/>
</dbReference>
<organism evidence="2 3">
    <name type="scientific">Microbulbifer pacificus</name>
    <dbReference type="NCBI Taxonomy" id="407164"/>
    <lineage>
        <taxon>Bacteria</taxon>
        <taxon>Pseudomonadati</taxon>
        <taxon>Pseudomonadota</taxon>
        <taxon>Gammaproteobacteria</taxon>
        <taxon>Cellvibrionales</taxon>
        <taxon>Microbulbiferaceae</taxon>
        <taxon>Microbulbifer</taxon>
    </lineage>
</organism>
<dbReference type="AlphaFoldDB" id="A0AAU0N0A1"/>
<dbReference type="InterPro" id="IPR046433">
    <property type="entry name" value="ActCoA_hydro"/>
</dbReference>
<protein>
    <submittedName>
        <fullName evidence="2">Acetyl-CoA hydrolase/transferase C-terminal domain-containing protein</fullName>
    </submittedName>
</protein>
<gene>
    <name evidence="2" type="ORF">R5R33_00630</name>
</gene>
<dbReference type="InterPro" id="IPR026888">
    <property type="entry name" value="AcetylCoA_hyd_C"/>
</dbReference>
<dbReference type="SUPFAM" id="SSF100950">
    <property type="entry name" value="NagB/RpiA/CoA transferase-like"/>
    <property type="match status" value="1"/>
</dbReference>
<dbReference type="PANTHER" id="PTHR21432">
    <property type="entry name" value="ACETYL-COA HYDROLASE-RELATED"/>
    <property type="match status" value="1"/>
</dbReference>
<dbReference type="Pfam" id="PF13336">
    <property type="entry name" value="AcetylCoA_hyd_C"/>
    <property type="match status" value="1"/>
</dbReference>
<reference evidence="2 3" key="1">
    <citation type="submission" date="2023-10" db="EMBL/GenBank/DDBJ databases">
        <title>Description of Microbulbifer bruguierae sp. nov., isolated from the sediments of mangrove plant Bruguiera sexangula and comparative genomic analyses of the genus Microbulbifer.</title>
        <authorList>
            <person name="Long M."/>
        </authorList>
    </citation>
    <scope>NUCLEOTIDE SEQUENCE [LARGE SCALE GENOMIC DNA]</scope>
    <source>
        <strain evidence="2 3">SPO729</strain>
    </source>
</reference>
<name>A0AAU0N0A1_9GAMM</name>
<dbReference type="EMBL" id="CP137555">
    <property type="protein sequence ID" value="WOX05683.1"/>
    <property type="molecule type" value="Genomic_DNA"/>
</dbReference>
<evidence type="ECO:0000313" key="3">
    <source>
        <dbReference type="Proteomes" id="UP001302477"/>
    </source>
</evidence>
<accession>A0AAU0N0A1</accession>
<dbReference type="GO" id="GO:0016787">
    <property type="term" value="F:hydrolase activity"/>
    <property type="evidence" value="ECO:0007669"/>
    <property type="project" value="UniProtKB-KW"/>
</dbReference>
<dbReference type="Proteomes" id="UP001302477">
    <property type="component" value="Chromosome"/>
</dbReference>
<sequence>MAKPETFGAVDTCVDAVLEKVGKRIVLGLPLGIGKANQFANALYARAESDPEISLTIFTALTLERPSAGNELQRRFVQPLLDRLYTDYQDLAYNRARRKGLLPPNVEVCEFFLQPGSFLHSPSVQQSYVSANYTHVPRDLLDRGVNLIAQMVSPSTDGSGDFSLSSNPDLTLPVIELAQERGHRPITLVGEVNPRLPFVGGDARVPAGMFDFVLEGETFQRELFPAPNAPVGLPEYALAFHIAGLIRDGGTLQVGIGALGDAICHVLRLRHGNNADYRDILQSLDVDTERALCKLPLGLGPFQQGLYGASEMVPEGFLHLRRAGVLKRQVYADVTLQKLLNKGAISPIVDEDLLIALHDAGRIQCPLTEADTQFLQAAGIVDPSYSWRGHRFLDQHGELEECDLHSSTGRKKLLGSCAGKPLPGGTWLHGGFYLGSNALYRALREMPEREMAGINMTAIDFINELHKDRALKTAQRQYARFVNSAMMVTLNGAVISDGLENAQVVSGVGGQYNFVAQAHELPGGRSIIALASTRVSGGRIRSNIVWEYPHCTIPRHLRDIVATEYGVADLRGKCDRDVIEAMLCIADSRFQGELLEKARAAGKIEADYTIPEAFANNTPARIDAVFTQGHRLQLLPYYPLGTDLTREEAQLAVGLKALKEEGRKIWDLWPLIRRGRAACKSRAPEYKYVHECLQRMEFEYSDTFEHRLEAYLVAGSLVQFLDINRPLGVVCDPEPVGPDISPGS</sequence>
<dbReference type="InterPro" id="IPR037171">
    <property type="entry name" value="NagB/RpiA_transferase-like"/>
</dbReference>
<feature type="domain" description="Acetyl-CoA hydrolase/transferase C-terminal" evidence="1">
    <location>
        <begin position="435"/>
        <end position="598"/>
    </location>
</feature>
<proteinExistence type="predicted"/>
<dbReference type="InterPro" id="IPR038460">
    <property type="entry name" value="AcetylCoA_hyd_C_sf"/>
</dbReference>